<name>A0A0B5FLI8_9BACT</name>
<gene>
    <name evidence="2" type="ORF">GSUB_17710</name>
</gene>
<evidence type="ECO:0000313" key="3">
    <source>
        <dbReference type="Proteomes" id="UP000035036"/>
    </source>
</evidence>
<keyword evidence="2" id="KW-0614">Plasmid</keyword>
<dbReference type="KEGG" id="gsb:GSUB_17710"/>
<proteinExistence type="predicted"/>
<evidence type="ECO:0000256" key="1">
    <source>
        <dbReference type="SAM" id="Coils"/>
    </source>
</evidence>
<evidence type="ECO:0000313" key="2">
    <source>
        <dbReference type="EMBL" id="AJF08308.1"/>
    </source>
</evidence>
<dbReference type="AlphaFoldDB" id="A0A0B5FLI8"/>
<dbReference type="OrthoDB" id="674646at2"/>
<organism evidence="2 3">
    <name type="scientific">Geoalkalibacter subterraneus</name>
    <dbReference type="NCBI Taxonomy" id="483547"/>
    <lineage>
        <taxon>Bacteria</taxon>
        <taxon>Pseudomonadati</taxon>
        <taxon>Thermodesulfobacteriota</taxon>
        <taxon>Desulfuromonadia</taxon>
        <taxon>Desulfuromonadales</taxon>
        <taxon>Geoalkalibacteraceae</taxon>
        <taxon>Geoalkalibacter</taxon>
    </lineage>
</organism>
<keyword evidence="3" id="KW-1185">Reference proteome</keyword>
<geneLocation type="plasmid" evidence="2 3">
    <name>pGSUB1</name>
</geneLocation>
<dbReference type="EMBL" id="CP010312">
    <property type="protein sequence ID" value="AJF08308.1"/>
    <property type="molecule type" value="Genomic_DNA"/>
</dbReference>
<dbReference type="HOGENOM" id="CLU_1774761_0_0_7"/>
<reference evidence="2 3" key="1">
    <citation type="journal article" date="2015" name="Genome Announc.">
        <title>Genomes of Geoalkalibacter ferrihydriticus Z-0531T and Geoalkalibacter subterraneus Red1T, Two Haloalkaliphilic Metal-Reducing Deltaproteobacteria.</title>
        <authorList>
            <person name="Badalamenti J.P."/>
            <person name="Krajmalnik-Brown R."/>
            <person name="Torres C.I."/>
            <person name="Bond D.R."/>
        </authorList>
    </citation>
    <scope>NUCLEOTIDE SEQUENCE [LARGE SCALE GENOMIC DNA]</scope>
    <source>
        <strain evidence="2 3">Red1</strain>
        <plasmid evidence="3">Plasmid pGSUB1</plasmid>
    </source>
</reference>
<dbReference type="RefSeq" id="WP_040202980.1">
    <property type="nucleotide sequence ID" value="NZ_CP010312.1"/>
</dbReference>
<feature type="coiled-coil region" evidence="1">
    <location>
        <begin position="99"/>
        <end position="126"/>
    </location>
</feature>
<sequence length="146" mass="16305">MPIDKMPVVTVKLTIAPKWARRQNFSMFGRPIASRWKRDAEVALGDGVTVLSGGFGLSGGSRQYPAIDPEEGTVLLVRDVVYTAAREAMVEDPEYVSILSREEENRRLLEDEASSLKEKLARIEKVLSQMPPLGAEDNNKERSHVH</sequence>
<keyword evidence="1" id="KW-0175">Coiled coil</keyword>
<accession>A0A0B5FLI8</accession>
<protein>
    <submittedName>
        <fullName evidence="2">Uncharacterized protein</fullName>
    </submittedName>
</protein>
<dbReference type="Proteomes" id="UP000035036">
    <property type="component" value="Plasmid pGSUB1"/>
</dbReference>